<feature type="transmembrane region" description="Helical" evidence="6">
    <location>
        <begin position="95"/>
        <end position="114"/>
    </location>
</feature>
<dbReference type="InParanoid" id="A0A3Q7JDD0"/>
<dbReference type="PaxDb" id="4081-Solyc10g062060.1.1"/>
<evidence type="ECO:0000256" key="2">
    <source>
        <dbReference type="ARBA" id="ARBA00008882"/>
    </source>
</evidence>
<dbReference type="GO" id="GO:0065002">
    <property type="term" value="P:intracellular protein transmembrane transport"/>
    <property type="evidence" value="ECO:0000318"/>
    <property type="project" value="GO_Central"/>
</dbReference>
<dbReference type="GO" id="GO:0043953">
    <property type="term" value="P:protein transport by the Tat complex"/>
    <property type="evidence" value="ECO:0000318"/>
    <property type="project" value="GO_Central"/>
</dbReference>
<dbReference type="GO" id="GO:0009977">
    <property type="term" value="F:proton motive force dependent protein transmembrane transporter activity"/>
    <property type="evidence" value="ECO:0000318"/>
    <property type="project" value="GO_Central"/>
</dbReference>
<dbReference type="GO" id="GO:0033281">
    <property type="term" value="C:TAT protein transport complex"/>
    <property type="evidence" value="ECO:0000318"/>
    <property type="project" value="GO_Central"/>
</dbReference>
<evidence type="ECO:0000256" key="3">
    <source>
        <dbReference type="ARBA" id="ARBA00022692"/>
    </source>
</evidence>
<evidence type="ECO:0000313" key="8">
    <source>
        <dbReference type="Proteomes" id="UP000004994"/>
    </source>
</evidence>
<reference evidence="7" key="2">
    <citation type="submission" date="2019-01" db="UniProtKB">
        <authorList>
            <consortium name="EnsemblPlants"/>
        </authorList>
    </citation>
    <scope>IDENTIFICATION</scope>
    <source>
        <strain evidence="7">cv. Heinz 1706</strain>
    </source>
</reference>
<comment type="similarity">
    <text evidence="2">Belongs to the TatC family.</text>
</comment>
<keyword evidence="4 6" id="KW-1133">Transmembrane helix</keyword>
<feature type="transmembrane region" description="Helical" evidence="6">
    <location>
        <begin position="157"/>
        <end position="176"/>
    </location>
</feature>
<keyword evidence="8" id="KW-1185">Reference proteome</keyword>
<dbReference type="InterPro" id="IPR002033">
    <property type="entry name" value="TatC"/>
</dbReference>
<reference evidence="7" key="1">
    <citation type="journal article" date="2012" name="Nature">
        <title>The tomato genome sequence provides insights into fleshy fruit evolution.</title>
        <authorList>
            <consortium name="Tomato Genome Consortium"/>
        </authorList>
    </citation>
    <scope>NUCLEOTIDE SEQUENCE [LARGE SCALE GENOMIC DNA]</scope>
    <source>
        <strain evidence="7">cv. Heinz 1706</strain>
    </source>
</reference>
<evidence type="ECO:0000256" key="1">
    <source>
        <dbReference type="ARBA" id="ARBA00004141"/>
    </source>
</evidence>
<dbReference type="PANTHER" id="PTHR30371">
    <property type="entry name" value="SEC-INDEPENDENT PROTEIN TRANSLOCASE PROTEIN TATC"/>
    <property type="match status" value="1"/>
</dbReference>
<evidence type="ECO:0000256" key="5">
    <source>
        <dbReference type="ARBA" id="ARBA00023136"/>
    </source>
</evidence>
<keyword evidence="5 6" id="KW-0472">Membrane</keyword>
<evidence type="ECO:0000256" key="4">
    <source>
        <dbReference type="ARBA" id="ARBA00022989"/>
    </source>
</evidence>
<keyword evidence="3 6" id="KW-0812">Transmembrane</keyword>
<evidence type="ECO:0000256" key="6">
    <source>
        <dbReference type="SAM" id="Phobius"/>
    </source>
</evidence>
<dbReference type="AlphaFoldDB" id="A0A3Q7JDD0"/>
<comment type="subcellular location">
    <subcellularLocation>
        <location evidence="1">Membrane</location>
        <topology evidence="1">Multi-pass membrane protein</topology>
    </subcellularLocation>
</comment>
<dbReference type="EnsemblPlants" id="Solyc10g062055.1.1">
    <property type="protein sequence ID" value="Solyc10g062055.1.1"/>
    <property type="gene ID" value="Solyc10g062055.1"/>
</dbReference>
<feature type="transmembrane region" description="Helical" evidence="6">
    <location>
        <begin position="6"/>
        <end position="27"/>
    </location>
</feature>
<dbReference type="STRING" id="4081.A0A3Q7JDD0"/>
<proteinExistence type="inferred from homology"/>
<sequence length="182" mass="21625">MKIYHHVFDGILLHCLFGIVPFEILLLDHYINQLYKDPEWVDFIRQELKNRDFHRRSTRSCYNGWDDPQFFVDPQDMDSILRIHLKILEFNHPSIRSVQVLIGLGLTCFIRYWFPKELISPLSKLILTLPLDLYFVRTQSTEAFTTYVATSPIACSYFVFPLICNQILCFLIPNIYGEQRMK</sequence>
<protein>
    <submittedName>
        <fullName evidence="7">Uncharacterized protein</fullName>
    </submittedName>
</protein>
<dbReference type="PANTHER" id="PTHR30371:SF0">
    <property type="entry name" value="SEC-INDEPENDENT PROTEIN TRANSLOCASE PROTEIN TATC, CHLOROPLASTIC-RELATED"/>
    <property type="match status" value="1"/>
</dbReference>
<dbReference type="Proteomes" id="UP000004994">
    <property type="component" value="Chromosome 10"/>
</dbReference>
<name>A0A3Q7JDD0_SOLLC</name>
<evidence type="ECO:0000313" key="7">
    <source>
        <dbReference type="EnsemblPlants" id="Solyc10g062055.1.1"/>
    </source>
</evidence>
<dbReference type="Gramene" id="Solyc10g062055.1.1">
    <property type="protein sequence ID" value="Solyc10g062055.1.1"/>
    <property type="gene ID" value="Solyc10g062055.1"/>
</dbReference>
<accession>A0A3Q7JDD0</accession>
<organism evidence="7">
    <name type="scientific">Solanum lycopersicum</name>
    <name type="common">Tomato</name>
    <name type="synonym">Lycopersicon esculentum</name>
    <dbReference type="NCBI Taxonomy" id="4081"/>
    <lineage>
        <taxon>Eukaryota</taxon>
        <taxon>Viridiplantae</taxon>
        <taxon>Streptophyta</taxon>
        <taxon>Embryophyta</taxon>
        <taxon>Tracheophyta</taxon>
        <taxon>Spermatophyta</taxon>
        <taxon>Magnoliopsida</taxon>
        <taxon>eudicotyledons</taxon>
        <taxon>Gunneridae</taxon>
        <taxon>Pentapetalae</taxon>
        <taxon>asterids</taxon>
        <taxon>lamiids</taxon>
        <taxon>Solanales</taxon>
        <taxon>Solanaceae</taxon>
        <taxon>Solanoideae</taxon>
        <taxon>Solaneae</taxon>
        <taxon>Solanum</taxon>
        <taxon>Solanum subgen. Lycopersicon</taxon>
    </lineage>
</organism>
<dbReference type="Pfam" id="PF00902">
    <property type="entry name" value="TatC"/>
    <property type="match status" value="1"/>
</dbReference>